<protein>
    <submittedName>
        <fullName evidence="2">D-aminoacyl-tRNA deacylase</fullName>
        <ecNumber evidence="2">3.1.1.96</ecNumber>
    </submittedName>
</protein>
<accession>A0A6J4R3X3</accession>
<feature type="region of interest" description="Disordered" evidence="1">
    <location>
        <begin position="1"/>
        <end position="152"/>
    </location>
</feature>
<feature type="non-terminal residue" evidence="2">
    <location>
        <position position="152"/>
    </location>
</feature>
<feature type="compositionally biased region" description="Low complexity" evidence="1">
    <location>
        <begin position="105"/>
        <end position="116"/>
    </location>
</feature>
<feature type="compositionally biased region" description="Basic and acidic residues" evidence="1">
    <location>
        <begin position="119"/>
        <end position="132"/>
    </location>
</feature>
<sequence length="152" mass="17936">AHSPPARQRSIRYGRWREDLRHRPRPPVAGRRRRRRRRTRSGLAGREDSGTENHGRRTREDEPQRQRRGRGHPRRLSIHPPRGHTQRKASQLRRSGPARRSHTPLRLLLRTAPRSGRGPGRDRPLRRDDGRIARQRRPRHDSLGKPAACRRL</sequence>
<dbReference type="EMBL" id="CADCVF010000057">
    <property type="protein sequence ID" value="CAA9462024.1"/>
    <property type="molecule type" value="Genomic_DNA"/>
</dbReference>
<evidence type="ECO:0000256" key="1">
    <source>
        <dbReference type="SAM" id="MobiDB-lite"/>
    </source>
</evidence>
<dbReference type="EC" id="3.1.1.96" evidence="2"/>
<dbReference type="AlphaFoldDB" id="A0A6J4R3X3"/>
<reference evidence="2" key="1">
    <citation type="submission" date="2020-02" db="EMBL/GenBank/DDBJ databases">
        <authorList>
            <person name="Meier V. D."/>
        </authorList>
    </citation>
    <scope>NUCLEOTIDE SEQUENCE</scope>
    <source>
        <strain evidence="2">AVDCRST_MAG58</strain>
    </source>
</reference>
<feature type="compositionally biased region" description="Basic residues" evidence="1">
    <location>
        <begin position="66"/>
        <end position="103"/>
    </location>
</feature>
<evidence type="ECO:0000313" key="2">
    <source>
        <dbReference type="EMBL" id="CAA9462024.1"/>
    </source>
</evidence>
<feature type="compositionally biased region" description="Basic and acidic residues" evidence="1">
    <location>
        <begin position="45"/>
        <end position="65"/>
    </location>
</feature>
<feature type="non-terminal residue" evidence="2">
    <location>
        <position position="1"/>
    </location>
</feature>
<name>A0A6J4R3X3_9ACTN</name>
<gene>
    <name evidence="2" type="ORF">AVDCRST_MAG58-2790</name>
</gene>
<dbReference type="GO" id="GO:0051499">
    <property type="term" value="F:D-aminoacyl-tRNA deacylase activity"/>
    <property type="evidence" value="ECO:0007669"/>
    <property type="project" value="UniProtKB-EC"/>
</dbReference>
<keyword evidence="2" id="KW-0378">Hydrolase</keyword>
<proteinExistence type="predicted"/>
<feature type="compositionally biased region" description="Basic residues" evidence="1">
    <location>
        <begin position="22"/>
        <end position="40"/>
    </location>
</feature>
<organism evidence="2">
    <name type="scientific">uncultured Rubrobacteraceae bacterium</name>
    <dbReference type="NCBI Taxonomy" id="349277"/>
    <lineage>
        <taxon>Bacteria</taxon>
        <taxon>Bacillati</taxon>
        <taxon>Actinomycetota</taxon>
        <taxon>Rubrobacteria</taxon>
        <taxon>Rubrobacterales</taxon>
        <taxon>Rubrobacteraceae</taxon>
        <taxon>environmental samples</taxon>
    </lineage>
</organism>